<dbReference type="InterPro" id="IPR050295">
    <property type="entry name" value="Plant_2OG-oxidoreductases"/>
</dbReference>
<reference evidence="5" key="2">
    <citation type="submission" date="2019-07" db="EMBL/GenBank/DDBJ databases">
        <authorList>
            <person name="Yang Y."/>
            <person name="Bocs S."/>
            <person name="Baudouin L."/>
        </authorList>
    </citation>
    <scope>NUCLEOTIDE SEQUENCE</scope>
    <source>
        <tissue evidence="5">Spear leaf of Hainan Tall coconut</tissue>
    </source>
</reference>
<keyword evidence="1" id="KW-0479">Metal-binding</keyword>
<dbReference type="PANTHER" id="PTHR47991">
    <property type="entry name" value="OXOGLUTARATE/IRON-DEPENDENT DIOXYGENASE"/>
    <property type="match status" value="1"/>
</dbReference>
<keyword evidence="3" id="KW-0408">Iron</keyword>
<dbReference type="InterPro" id="IPR027443">
    <property type="entry name" value="IPNS-like_sf"/>
</dbReference>
<evidence type="ECO:0000313" key="5">
    <source>
        <dbReference type="EMBL" id="KAG1354308.1"/>
    </source>
</evidence>
<name>A0A8K0IEG0_COCNU</name>
<sequence>METGNRPKDLGGSIRVESVQALADGAHSLAAEILHRYIRPEINGDSFSDGDSEEIPIIDLSRLRDPLFEQEETSRLKFACEEWGFFQLVNHGIPDEVVEKMRADVEEFFQLPLGEKEAIAQLPGDLEGYGQAFVVSDEQKLDWGDMLFLFTQPPHFRNSRFWPARPPTFR</sequence>
<keyword evidence="2" id="KW-0560">Oxidoreductase</keyword>
<keyword evidence="6" id="KW-1185">Reference proteome</keyword>
<dbReference type="OrthoDB" id="782039at2759"/>
<dbReference type="Pfam" id="PF14226">
    <property type="entry name" value="DIOX_N"/>
    <property type="match status" value="1"/>
</dbReference>
<dbReference type="EMBL" id="CM017878">
    <property type="protein sequence ID" value="KAG1354308.1"/>
    <property type="molecule type" value="Genomic_DNA"/>
</dbReference>
<dbReference type="GO" id="GO:0016491">
    <property type="term" value="F:oxidoreductase activity"/>
    <property type="evidence" value="ECO:0007669"/>
    <property type="project" value="UniProtKB-KW"/>
</dbReference>
<dbReference type="SUPFAM" id="SSF51197">
    <property type="entry name" value="Clavaminate synthase-like"/>
    <property type="match status" value="1"/>
</dbReference>
<dbReference type="Proteomes" id="UP000797356">
    <property type="component" value="Chromosome 7"/>
</dbReference>
<evidence type="ECO:0000256" key="1">
    <source>
        <dbReference type="ARBA" id="ARBA00022723"/>
    </source>
</evidence>
<gene>
    <name evidence="5" type="ORF">COCNU_07G004200</name>
</gene>
<evidence type="ECO:0000259" key="4">
    <source>
        <dbReference type="Pfam" id="PF14226"/>
    </source>
</evidence>
<reference evidence="5" key="1">
    <citation type="journal article" date="2017" name="Gigascience">
        <title>The genome draft of coconut (Cocos nucifera).</title>
        <authorList>
            <person name="Xiao Y."/>
            <person name="Xu P."/>
            <person name="Fan H."/>
            <person name="Baudouin L."/>
            <person name="Xia W."/>
            <person name="Bocs S."/>
            <person name="Xu J."/>
            <person name="Li Q."/>
            <person name="Guo A."/>
            <person name="Zhou L."/>
            <person name="Li J."/>
            <person name="Wu Y."/>
            <person name="Ma Z."/>
            <person name="Armero A."/>
            <person name="Issali A.E."/>
            <person name="Liu N."/>
            <person name="Peng M."/>
            <person name="Yang Y."/>
        </authorList>
    </citation>
    <scope>NUCLEOTIDE SEQUENCE</scope>
    <source>
        <tissue evidence="5">Spear leaf of Hainan Tall coconut</tissue>
    </source>
</reference>
<comment type="caution">
    <text evidence="5">The sequence shown here is derived from an EMBL/GenBank/DDBJ whole genome shotgun (WGS) entry which is preliminary data.</text>
</comment>
<evidence type="ECO:0000313" key="6">
    <source>
        <dbReference type="Proteomes" id="UP000797356"/>
    </source>
</evidence>
<dbReference type="InterPro" id="IPR026992">
    <property type="entry name" value="DIOX_N"/>
</dbReference>
<evidence type="ECO:0000256" key="2">
    <source>
        <dbReference type="ARBA" id="ARBA00023002"/>
    </source>
</evidence>
<protein>
    <submittedName>
        <fullName evidence="5">Putative S-norcoclaurine synthase 1</fullName>
    </submittedName>
</protein>
<dbReference type="Gene3D" id="2.60.120.330">
    <property type="entry name" value="B-lactam Antibiotic, Isopenicillin N Synthase, Chain"/>
    <property type="match status" value="1"/>
</dbReference>
<proteinExistence type="predicted"/>
<evidence type="ECO:0000256" key="3">
    <source>
        <dbReference type="ARBA" id="ARBA00023004"/>
    </source>
</evidence>
<organism evidence="5 6">
    <name type="scientific">Cocos nucifera</name>
    <name type="common">Coconut palm</name>
    <dbReference type="NCBI Taxonomy" id="13894"/>
    <lineage>
        <taxon>Eukaryota</taxon>
        <taxon>Viridiplantae</taxon>
        <taxon>Streptophyta</taxon>
        <taxon>Embryophyta</taxon>
        <taxon>Tracheophyta</taxon>
        <taxon>Spermatophyta</taxon>
        <taxon>Magnoliopsida</taxon>
        <taxon>Liliopsida</taxon>
        <taxon>Arecaceae</taxon>
        <taxon>Arecoideae</taxon>
        <taxon>Cocoseae</taxon>
        <taxon>Attaleinae</taxon>
        <taxon>Cocos</taxon>
    </lineage>
</organism>
<feature type="domain" description="Non-haem dioxygenase N-terminal" evidence="4">
    <location>
        <begin position="55"/>
        <end position="164"/>
    </location>
</feature>
<dbReference type="AlphaFoldDB" id="A0A8K0IEG0"/>
<accession>A0A8K0IEG0</accession>
<dbReference type="GO" id="GO:0046872">
    <property type="term" value="F:metal ion binding"/>
    <property type="evidence" value="ECO:0007669"/>
    <property type="project" value="UniProtKB-KW"/>
</dbReference>